<evidence type="ECO:0000313" key="8">
    <source>
        <dbReference type="Proteomes" id="UP001140949"/>
    </source>
</evidence>
<organism evidence="7 8">
    <name type="scientific">Iris pallida</name>
    <name type="common">Sweet iris</name>
    <dbReference type="NCBI Taxonomy" id="29817"/>
    <lineage>
        <taxon>Eukaryota</taxon>
        <taxon>Viridiplantae</taxon>
        <taxon>Streptophyta</taxon>
        <taxon>Embryophyta</taxon>
        <taxon>Tracheophyta</taxon>
        <taxon>Spermatophyta</taxon>
        <taxon>Magnoliopsida</taxon>
        <taxon>Liliopsida</taxon>
        <taxon>Asparagales</taxon>
        <taxon>Iridaceae</taxon>
        <taxon>Iridoideae</taxon>
        <taxon>Irideae</taxon>
        <taxon>Iris</taxon>
    </lineage>
</organism>
<feature type="compositionally biased region" description="Basic and acidic residues" evidence="6">
    <location>
        <begin position="928"/>
        <end position="940"/>
    </location>
</feature>
<feature type="coiled-coil region" evidence="5">
    <location>
        <begin position="404"/>
        <end position="729"/>
    </location>
</feature>
<feature type="compositionally biased region" description="Basic and acidic residues" evidence="6">
    <location>
        <begin position="1113"/>
        <end position="1122"/>
    </location>
</feature>
<evidence type="ECO:0000256" key="5">
    <source>
        <dbReference type="SAM" id="Coils"/>
    </source>
</evidence>
<feature type="compositionally biased region" description="Basic and acidic residues" evidence="6">
    <location>
        <begin position="1086"/>
        <end position="1098"/>
    </location>
</feature>
<reference evidence="7" key="1">
    <citation type="journal article" date="2023" name="GigaByte">
        <title>Genome assembly of the bearded iris, Iris pallida Lam.</title>
        <authorList>
            <person name="Bruccoleri R.E."/>
            <person name="Oakeley E.J."/>
            <person name="Faust A.M.E."/>
            <person name="Altorfer M."/>
            <person name="Dessus-Babus S."/>
            <person name="Burckhardt D."/>
            <person name="Oertli M."/>
            <person name="Naumann U."/>
            <person name="Petersen F."/>
            <person name="Wong J."/>
        </authorList>
    </citation>
    <scope>NUCLEOTIDE SEQUENCE</scope>
    <source>
        <strain evidence="7">GSM-AAB239-AS_SAM_17_03QT</strain>
    </source>
</reference>
<keyword evidence="2" id="KW-0539">Nucleus</keyword>
<feature type="region of interest" description="Disordered" evidence="6">
    <location>
        <begin position="1"/>
        <end position="67"/>
    </location>
</feature>
<dbReference type="InterPro" id="IPR040418">
    <property type="entry name" value="CRWN"/>
</dbReference>
<comment type="subcellular location">
    <subcellularLocation>
        <location evidence="3">Nucleus lamina</location>
    </subcellularLocation>
</comment>
<evidence type="ECO:0000256" key="3">
    <source>
        <dbReference type="ARBA" id="ARBA00024186"/>
    </source>
</evidence>
<protein>
    <submittedName>
        <fullName evidence="7">Protein CROWDED NUCLEI 1-like isoform X1</fullName>
    </submittedName>
</protein>
<comment type="caution">
    <text evidence="7">The sequence shown here is derived from an EMBL/GenBank/DDBJ whole genome shotgun (WGS) entry which is preliminary data.</text>
</comment>
<feature type="coiled-coil region" evidence="5">
    <location>
        <begin position="170"/>
        <end position="257"/>
    </location>
</feature>
<feature type="compositionally biased region" description="Acidic residues" evidence="6">
    <location>
        <begin position="1220"/>
        <end position="1230"/>
    </location>
</feature>
<evidence type="ECO:0000256" key="4">
    <source>
        <dbReference type="ARBA" id="ARBA00024208"/>
    </source>
</evidence>
<evidence type="ECO:0000256" key="1">
    <source>
        <dbReference type="ARBA" id="ARBA00023054"/>
    </source>
</evidence>
<accession>A0AAX6HXL0</accession>
<keyword evidence="1 5" id="KW-0175">Coiled coil</keyword>
<name>A0AAX6HXL0_IRIPA</name>
<dbReference type="PANTHER" id="PTHR31908:SF11">
    <property type="entry name" value="PROTEIN CROWDED NUCLEI 1"/>
    <property type="match status" value="1"/>
</dbReference>
<dbReference type="EMBL" id="JANAVB010006199">
    <property type="protein sequence ID" value="KAJ6845473.1"/>
    <property type="molecule type" value="Genomic_DNA"/>
</dbReference>
<dbReference type="AlphaFoldDB" id="A0AAX6HXL0"/>
<keyword evidence="8" id="KW-1185">Reference proteome</keyword>
<proteinExistence type="inferred from homology"/>
<feature type="compositionally biased region" description="Basic residues" evidence="6">
    <location>
        <begin position="971"/>
        <end position="989"/>
    </location>
</feature>
<feature type="region of interest" description="Disordered" evidence="6">
    <location>
        <begin position="1195"/>
        <end position="1238"/>
    </location>
</feature>
<feature type="region of interest" description="Disordered" evidence="6">
    <location>
        <begin position="876"/>
        <end position="989"/>
    </location>
</feature>
<feature type="compositionally biased region" description="Basic and acidic residues" evidence="6">
    <location>
        <begin position="54"/>
        <end position="67"/>
    </location>
</feature>
<reference evidence="7" key="2">
    <citation type="submission" date="2023-04" db="EMBL/GenBank/DDBJ databases">
        <authorList>
            <person name="Bruccoleri R.E."/>
            <person name="Oakeley E.J."/>
            <person name="Faust A.-M."/>
            <person name="Dessus-Babus S."/>
            <person name="Altorfer M."/>
            <person name="Burckhardt D."/>
            <person name="Oertli M."/>
            <person name="Naumann U."/>
            <person name="Petersen F."/>
            <person name="Wong J."/>
        </authorList>
    </citation>
    <scope>NUCLEOTIDE SEQUENCE</scope>
    <source>
        <strain evidence="7">GSM-AAB239-AS_SAM_17_03QT</strain>
        <tissue evidence="7">Leaf</tissue>
    </source>
</reference>
<feature type="compositionally biased region" description="Acidic residues" evidence="6">
    <location>
        <begin position="1197"/>
        <end position="1208"/>
    </location>
</feature>
<feature type="compositionally biased region" description="Polar residues" evidence="6">
    <location>
        <begin position="1099"/>
        <end position="1112"/>
    </location>
</feature>
<feature type="coiled-coil region" evidence="5">
    <location>
        <begin position="89"/>
        <end position="144"/>
    </location>
</feature>
<feature type="coiled-coil region" evidence="5">
    <location>
        <begin position="293"/>
        <end position="376"/>
    </location>
</feature>
<feature type="compositionally biased region" description="Basic and acidic residues" evidence="6">
    <location>
        <begin position="897"/>
        <end position="906"/>
    </location>
</feature>
<gene>
    <name evidence="7" type="ORF">M6B38_287120</name>
</gene>
<dbReference type="Proteomes" id="UP001140949">
    <property type="component" value="Unassembled WGS sequence"/>
</dbReference>
<dbReference type="GO" id="GO:0006997">
    <property type="term" value="P:nucleus organization"/>
    <property type="evidence" value="ECO:0007669"/>
    <property type="project" value="InterPro"/>
</dbReference>
<comment type="similarity">
    <text evidence="4">Belongs to the CRWN family.</text>
</comment>
<feature type="compositionally biased region" description="Polar residues" evidence="6">
    <location>
        <begin position="1020"/>
        <end position="1030"/>
    </location>
</feature>
<feature type="compositionally biased region" description="Basic and acidic residues" evidence="6">
    <location>
        <begin position="1131"/>
        <end position="1141"/>
    </location>
</feature>
<evidence type="ECO:0000313" key="7">
    <source>
        <dbReference type="EMBL" id="KAJ6845473.1"/>
    </source>
</evidence>
<evidence type="ECO:0000256" key="6">
    <source>
        <dbReference type="SAM" id="MobiDB-lite"/>
    </source>
</evidence>
<dbReference type="PANTHER" id="PTHR31908">
    <property type="entry name" value="PROTEIN CROWDED NUCLEI 4"/>
    <property type="match status" value="1"/>
</dbReference>
<feature type="region of interest" description="Disordered" evidence="6">
    <location>
        <begin position="1020"/>
        <end position="1151"/>
    </location>
</feature>
<sequence>MFTPQRKGWSLSPRVGADRSNPRGVRSSVLGKGKAVAGGPDPLPPPPPQALLGEKGDGGGGDRADGAEDWRRFREEGFLDESAMQRKDREALVARITELEDELHKYQYNMGLILIEKKDLSSNYDELQQHLSEAEEIFKREQAAHLIAMSESEKREENLRKALGVEKQCVTDLEKALHEMRAEIAEVKFTSDNKLAEANVLETSLEEKCLEVERKLHSADAKLAEASRRSSEIDRKLVDVEARERKLQRDLLSLNTERKSHEKVFMEQREYLLEWEKKLQDGQMRLVDGQRSLNEREDRANETDKVLKEKEEEIAEARRMIDATTNSLKNKEDDVSLRLKDVATKEKEVDIKIMKLDKKEKDLLAIEVNLNTREREEIQKVVDEHKAILDAKKHEFELELENKRKSFDEELASKLNEVDKEKKELKRKEEQIAKREQALENKIEKQKNKEKDLDTKSKALKKWEQSVKAEEKKLEEEKKQIISESQKLVVSRTELESLKAATKAEEQQILIEKESLKLTKEEREQHLKFQSDLKQEIEEYRIVKELVVKEREALKEEREKFEKEWGDLDDKKVALEAEAEKFNDEKQRFENWRYQENERLKNEVLQDRADIQRELEALRLEIEAFENTMEHERSEALEEAKRAQADAARELEIRKHDLEMNMQKKQEEMEKRLQEKENEFEKRREAEWTRVTSSVNINDSKIRKLKVEQDKLEREKEELSVNRRKLVADQADIHKDIDTLRMLSMNLKDQREEFIKERDRFLNVAAKCKSCHNCGVPISELELLDFQASTGIEDTDVFLPNLADGYIEERMEGKQVSQSPQVIGSQSMNSGGRVSWLQKCSRLFKISPGKNVEHSTERDEMPIRFVEQLDMAVSDDENDYGAADNSFSTQRVQSDGGGREVDESERLNNAGDEPQPSLGAADNSIDIGRAHSDYDFKETEGWTTIPSVDEPNEMEGSSHPEKDSQPQPPTQRRRQPSRRGKGKITRTHSVKAVVEDAKAILGEASELDLDREANGKFKYSQNVDEQSQGPLVQADSVAGNTRQKRHRLPTSGMTNELEAEDSEGRSESLSLGGRRKKRNIAPATRVPREKRYNLRGSKDASTVAATQTTSEQAKGHKAEVSQEKQNSPAVHADEVSSKDEAQNVTSTHVIQKSAEGSVIEVHEMASRIVTWHAPEAVQGDPVDVRESDLIKSVEVTEGIEEDGDEVDGAAEVPATPSDGETSEDEDMDEEDNKKNASIGKKLWTFFTT</sequence>
<dbReference type="GO" id="GO:0005652">
    <property type="term" value="C:nuclear lamina"/>
    <property type="evidence" value="ECO:0007669"/>
    <property type="project" value="UniProtKB-SubCell"/>
</dbReference>
<evidence type="ECO:0000256" key="2">
    <source>
        <dbReference type="ARBA" id="ARBA00023242"/>
    </source>
</evidence>